<evidence type="ECO:0000256" key="5">
    <source>
        <dbReference type="ARBA" id="ARBA00022679"/>
    </source>
</evidence>
<dbReference type="GO" id="GO:0005634">
    <property type="term" value="C:nucleus"/>
    <property type="evidence" value="ECO:0007669"/>
    <property type="project" value="UniProtKB-SubCell"/>
</dbReference>
<keyword evidence="9" id="KW-0443">Lipid metabolism</keyword>
<comment type="pathway">
    <text evidence="4">Sphingolipid metabolism.</text>
</comment>
<dbReference type="PIRSF" id="PIRSF005225">
    <property type="entry name" value="LAG1_LAC1"/>
    <property type="match status" value="1"/>
</dbReference>
<feature type="domain" description="Homeobox" evidence="17">
    <location>
        <begin position="86"/>
        <end position="129"/>
    </location>
</feature>
<evidence type="ECO:0000256" key="3">
    <source>
        <dbReference type="ARBA" id="ARBA00004760"/>
    </source>
</evidence>
<dbReference type="AlphaFoldDB" id="A0A1B6KN89"/>
<dbReference type="PANTHER" id="PTHR12560">
    <property type="entry name" value="LONGEVITY ASSURANCE FACTOR 1 LAG1"/>
    <property type="match status" value="1"/>
</dbReference>
<evidence type="ECO:0000256" key="6">
    <source>
        <dbReference type="ARBA" id="ARBA00022692"/>
    </source>
</evidence>
<evidence type="ECO:0000313" key="19">
    <source>
        <dbReference type="EMBL" id="JAT12928.1"/>
    </source>
</evidence>
<feature type="transmembrane region" description="Helical" evidence="16">
    <location>
        <begin position="181"/>
        <end position="200"/>
    </location>
</feature>
<evidence type="ECO:0000256" key="13">
    <source>
        <dbReference type="PROSITE-ProRule" id="PRU00205"/>
    </source>
</evidence>
<sequence>MSALQTALDKFWDPDIWLPPNITWADLEQNDKIEYTNYKDLLYPIPMAVLALIIRHFIEKFGFVPLGLFLGIKGNKHKKAVHNDILEKAYKQNLKMKHKEIVGMAKQLDWTERQVERWLRLRRAQDKPSTLTKFSENGWRFTYYSVSFSFGLYVLWDKPWLWNADLCWESYPHQSVSQGVWWYYMTSSAFYWSLMASQFFDVKRKDFWQMFAHHILTIFLLALSWVCNFHRIGGLTLMFHDFADIFLEAAKMAKYAKYQRLCDTIFVMFTIAWLVTRTGLFPFVVIYSTTVRAPIIVNTPMFPAYYIFNGMLFLLLGLHLFWTYLIIKIAKSAISAGQMEGDIRSSSSDASDMSNNSVAHQQQGDHNSSPHKPADK</sequence>
<evidence type="ECO:0000256" key="2">
    <source>
        <dbReference type="ARBA" id="ARBA00004477"/>
    </source>
</evidence>
<evidence type="ECO:0000256" key="10">
    <source>
        <dbReference type="ARBA" id="ARBA00023136"/>
    </source>
</evidence>
<evidence type="ECO:0000259" key="18">
    <source>
        <dbReference type="PROSITE" id="PS50922"/>
    </source>
</evidence>
<keyword evidence="12 14" id="KW-0238">DNA-binding</keyword>
<evidence type="ECO:0000256" key="4">
    <source>
        <dbReference type="ARBA" id="ARBA00004991"/>
    </source>
</evidence>
<feature type="region of interest" description="Disordered" evidence="15">
    <location>
        <begin position="342"/>
        <end position="376"/>
    </location>
</feature>
<feature type="compositionally biased region" description="Polar residues" evidence="15">
    <location>
        <begin position="358"/>
        <end position="367"/>
    </location>
</feature>
<dbReference type="Pfam" id="PF00046">
    <property type="entry name" value="Homeodomain"/>
    <property type="match status" value="1"/>
</dbReference>
<keyword evidence="12 14" id="KW-0539">Nucleus</keyword>
<proteinExistence type="predicted"/>
<feature type="transmembrane region" description="Helical" evidence="16">
    <location>
        <begin position="265"/>
        <end position="286"/>
    </location>
</feature>
<keyword evidence="12 14" id="KW-0371">Homeobox</keyword>
<evidence type="ECO:0008006" key="20">
    <source>
        <dbReference type="Google" id="ProtNLM"/>
    </source>
</evidence>
<dbReference type="GO" id="GO:0003677">
    <property type="term" value="F:DNA binding"/>
    <property type="evidence" value="ECO:0007669"/>
    <property type="project" value="UniProtKB-UniRule"/>
</dbReference>
<name>A0A1B6KN89_9HEMI</name>
<dbReference type="UniPathway" id="UPA00222"/>
<evidence type="ECO:0000256" key="1">
    <source>
        <dbReference type="ARBA" id="ARBA00004123"/>
    </source>
</evidence>
<dbReference type="PANTHER" id="PTHR12560:SF0">
    <property type="entry name" value="LD18904P"/>
    <property type="match status" value="1"/>
</dbReference>
<comment type="pathway">
    <text evidence="3">Lipid metabolism; sphingolipid metabolism.</text>
</comment>
<evidence type="ECO:0000256" key="11">
    <source>
        <dbReference type="ARBA" id="ARBA00049036"/>
    </source>
</evidence>
<keyword evidence="5" id="KW-0808">Transferase</keyword>
<organism evidence="19">
    <name type="scientific">Graphocephala atropunctata</name>
    <dbReference type="NCBI Taxonomy" id="36148"/>
    <lineage>
        <taxon>Eukaryota</taxon>
        <taxon>Metazoa</taxon>
        <taxon>Ecdysozoa</taxon>
        <taxon>Arthropoda</taxon>
        <taxon>Hexapoda</taxon>
        <taxon>Insecta</taxon>
        <taxon>Pterygota</taxon>
        <taxon>Neoptera</taxon>
        <taxon>Paraneoptera</taxon>
        <taxon>Hemiptera</taxon>
        <taxon>Auchenorrhyncha</taxon>
        <taxon>Membracoidea</taxon>
        <taxon>Cicadellidae</taxon>
        <taxon>Cicadellinae</taxon>
        <taxon>Cicadellini</taxon>
        <taxon>Graphocephala</taxon>
    </lineage>
</organism>
<evidence type="ECO:0000256" key="15">
    <source>
        <dbReference type="SAM" id="MobiDB-lite"/>
    </source>
</evidence>
<keyword evidence="8 16" id="KW-1133">Transmembrane helix</keyword>
<feature type="transmembrane region" description="Helical" evidence="16">
    <location>
        <begin position="306"/>
        <end position="327"/>
    </location>
</feature>
<dbReference type="Gene3D" id="1.10.10.60">
    <property type="entry name" value="Homeodomain-like"/>
    <property type="match status" value="1"/>
</dbReference>
<dbReference type="GO" id="GO:0005789">
    <property type="term" value="C:endoplasmic reticulum membrane"/>
    <property type="evidence" value="ECO:0007669"/>
    <property type="project" value="UniProtKB-SubCell"/>
</dbReference>
<evidence type="ECO:0000256" key="8">
    <source>
        <dbReference type="ARBA" id="ARBA00022989"/>
    </source>
</evidence>
<evidence type="ECO:0000256" key="9">
    <source>
        <dbReference type="ARBA" id="ARBA00023098"/>
    </source>
</evidence>
<dbReference type="InterPro" id="IPR016439">
    <property type="entry name" value="Lag1/Lac1-like"/>
</dbReference>
<comment type="subcellular location">
    <subcellularLocation>
        <location evidence="2">Endoplasmic reticulum membrane</location>
        <topology evidence="2">Multi-pass membrane protein</topology>
    </subcellularLocation>
    <subcellularLocation>
        <location evidence="1 12 14">Nucleus</location>
    </subcellularLocation>
</comment>
<gene>
    <name evidence="19" type="ORF">g.4311</name>
</gene>
<evidence type="ECO:0000256" key="16">
    <source>
        <dbReference type="SAM" id="Phobius"/>
    </source>
</evidence>
<comment type="catalytic activity">
    <reaction evidence="11">
        <text>sphinganine + octadecanoyl-CoA = N-(octadecanoyl)-sphinganine + CoA + H(+)</text>
        <dbReference type="Rhea" id="RHEA:36547"/>
        <dbReference type="ChEBI" id="CHEBI:15378"/>
        <dbReference type="ChEBI" id="CHEBI:57287"/>
        <dbReference type="ChEBI" id="CHEBI:57394"/>
        <dbReference type="ChEBI" id="CHEBI:57817"/>
        <dbReference type="ChEBI" id="CHEBI:67033"/>
    </reaction>
    <physiologicalReaction direction="left-to-right" evidence="11">
        <dbReference type="Rhea" id="RHEA:36548"/>
    </physiologicalReaction>
</comment>
<dbReference type="InterPro" id="IPR001356">
    <property type="entry name" value="HD"/>
</dbReference>
<feature type="transmembrane region" description="Helical" evidence="16">
    <location>
        <begin position="207"/>
        <end position="226"/>
    </location>
</feature>
<dbReference type="PROSITE" id="PS50071">
    <property type="entry name" value="HOMEOBOX_2"/>
    <property type="match status" value="1"/>
</dbReference>
<dbReference type="GO" id="GO:0046513">
    <property type="term" value="P:ceramide biosynthetic process"/>
    <property type="evidence" value="ECO:0007669"/>
    <property type="project" value="InterPro"/>
</dbReference>
<dbReference type="SUPFAM" id="SSF46689">
    <property type="entry name" value="Homeodomain-like"/>
    <property type="match status" value="1"/>
</dbReference>
<dbReference type="EMBL" id="GEBQ01027049">
    <property type="protein sequence ID" value="JAT12928.1"/>
    <property type="molecule type" value="Transcribed_RNA"/>
</dbReference>
<protein>
    <recommendedName>
        <fullName evidence="20">TLC domain-containing protein</fullName>
    </recommendedName>
</protein>
<dbReference type="SMART" id="SM00724">
    <property type="entry name" value="TLC"/>
    <property type="match status" value="1"/>
</dbReference>
<dbReference type="InterPro" id="IPR006634">
    <property type="entry name" value="TLC-dom"/>
</dbReference>
<evidence type="ECO:0000256" key="12">
    <source>
        <dbReference type="PROSITE-ProRule" id="PRU00108"/>
    </source>
</evidence>
<dbReference type="GO" id="GO:0050291">
    <property type="term" value="F:sphingosine N-acyltransferase activity"/>
    <property type="evidence" value="ECO:0007669"/>
    <property type="project" value="InterPro"/>
</dbReference>
<feature type="domain" description="TLC" evidence="18">
    <location>
        <begin position="132"/>
        <end position="335"/>
    </location>
</feature>
<feature type="compositionally biased region" description="Low complexity" evidence="15">
    <location>
        <begin position="345"/>
        <end position="357"/>
    </location>
</feature>
<dbReference type="CDD" id="cd00086">
    <property type="entry name" value="homeodomain"/>
    <property type="match status" value="1"/>
</dbReference>
<dbReference type="PROSITE" id="PS50922">
    <property type="entry name" value="TLC"/>
    <property type="match status" value="1"/>
</dbReference>
<keyword evidence="10 13" id="KW-0472">Membrane</keyword>
<dbReference type="Pfam" id="PF03798">
    <property type="entry name" value="TRAM_LAG1_CLN8"/>
    <property type="match status" value="1"/>
</dbReference>
<evidence type="ECO:0000256" key="14">
    <source>
        <dbReference type="RuleBase" id="RU000682"/>
    </source>
</evidence>
<dbReference type="FunFam" id="1.10.10.60:FF:000020">
    <property type="entry name" value="Ceramide synthase 5"/>
    <property type="match status" value="1"/>
</dbReference>
<feature type="DNA-binding region" description="Homeobox" evidence="12">
    <location>
        <begin position="88"/>
        <end position="130"/>
    </location>
</feature>
<accession>A0A1B6KN89</accession>
<evidence type="ECO:0000256" key="7">
    <source>
        <dbReference type="ARBA" id="ARBA00022824"/>
    </source>
</evidence>
<reference evidence="19" key="1">
    <citation type="submission" date="2015-11" db="EMBL/GenBank/DDBJ databases">
        <title>De novo transcriptome assembly of four potential Pierce s Disease insect vectors from Arizona vineyards.</title>
        <authorList>
            <person name="Tassone E.E."/>
        </authorList>
    </citation>
    <scope>NUCLEOTIDE SEQUENCE</scope>
</reference>
<keyword evidence="7" id="KW-0256">Endoplasmic reticulum</keyword>
<dbReference type="InterPro" id="IPR009057">
    <property type="entry name" value="Homeodomain-like_sf"/>
</dbReference>
<evidence type="ECO:0000259" key="17">
    <source>
        <dbReference type="PROSITE" id="PS50071"/>
    </source>
</evidence>
<keyword evidence="6 13" id="KW-0812">Transmembrane</keyword>